<reference evidence="1 2" key="1">
    <citation type="journal article" date="2002" name="Proc. Natl. Acad. Sci. U.S.A.">
        <title>Genome sequence of the hyperthermophilic crenarchaeon Pyrobaculum aerophilum.</title>
        <authorList>
            <person name="Fitz-Gibbon S.T."/>
            <person name="Ladner H."/>
            <person name="Kim U.J."/>
            <person name="Stetter K.O."/>
            <person name="Simon M.I."/>
            <person name="Miller J.H."/>
        </authorList>
    </citation>
    <scope>NUCLEOTIDE SEQUENCE [LARGE SCALE GENOMIC DNA]</scope>
    <source>
        <strain evidence="2">ATCC 51768 / DSM 7523 / JCM 9630 / CIP 104966 / NBRC 100827 / IM2</strain>
    </source>
</reference>
<dbReference type="PATRIC" id="fig|178306.9.peg.1375"/>
<dbReference type="AlphaFoldDB" id="Q8ZWC3"/>
<dbReference type="KEGG" id="pai:PAE1862"/>
<organism evidence="1 2">
    <name type="scientific">Pyrobaculum aerophilum (strain ATCC 51768 / DSM 7523 / JCM 9630 / CIP 104966 / NBRC 100827 / IM2)</name>
    <dbReference type="NCBI Taxonomy" id="178306"/>
    <lineage>
        <taxon>Archaea</taxon>
        <taxon>Thermoproteota</taxon>
        <taxon>Thermoprotei</taxon>
        <taxon>Thermoproteales</taxon>
        <taxon>Thermoproteaceae</taxon>
        <taxon>Pyrobaculum</taxon>
    </lineage>
</organism>
<protein>
    <submittedName>
        <fullName evidence="1">Conserved within P. aerophilum</fullName>
    </submittedName>
</protein>
<sequence length="367" mass="40438">MSRPGFFWRKWLEGSSRWIYVGMCPVEMLEGSESAVVGRAGDKFVLYISAPSRRWDGEGDLFKGAGPRVQGLFSAKPVLIKGSLGMLVEGPHSGAFKPLCIPPLGGSRWWVFSTMDWSFFEEHGLNYPPGDHALYVLTESGISQYCSPCHEFNSTAHSLCKFAFGGKWLYHSPVGPPVSAPGAGALNDAELPVIKFRDRYLRVGEWIAWHRVLGILDDGKWVIIGDDGLYEAVFKPTAKNPLGEFGEVGYVKILGPYAGDVDDVQSPCGAPRLVACTEEGLRAAEALLKYIEGLLKSSGVYDVIKFLPRAWTCEKPFVIPELVEINVPNEVVADWPLGNPCPHVLRAADGDPLGLLTTRTWYFCWTP</sequence>
<name>Q8ZWC3_PYRAE</name>
<gene>
    <name evidence="1" type="ordered locus">PAE1862</name>
</gene>
<keyword evidence="2" id="KW-1185">Reference proteome</keyword>
<dbReference type="STRING" id="178306.PAE1862"/>
<evidence type="ECO:0000313" key="1">
    <source>
        <dbReference type="EMBL" id="AAL63779.1"/>
    </source>
</evidence>
<evidence type="ECO:0000313" key="2">
    <source>
        <dbReference type="Proteomes" id="UP000002439"/>
    </source>
</evidence>
<dbReference type="Proteomes" id="UP000002439">
    <property type="component" value="Chromosome"/>
</dbReference>
<accession>Q8ZWC3</accession>
<dbReference type="InParanoid" id="Q8ZWC3"/>
<dbReference type="HOGENOM" id="CLU_753589_0_0_2"/>
<dbReference type="EnsemblBacteria" id="AAL63779">
    <property type="protein sequence ID" value="AAL63779"/>
    <property type="gene ID" value="PAE1862"/>
</dbReference>
<dbReference type="RefSeq" id="WP_011008250.1">
    <property type="nucleotide sequence ID" value="NC_003364.1"/>
</dbReference>
<dbReference type="GeneID" id="1466035"/>
<proteinExistence type="predicted"/>
<dbReference type="eggNOG" id="arCOG07834">
    <property type="taxonomic scope" value="Archaea"/>
</dbReference>
<dbReference type="EMBL" id="AE009441">
    <property type="protein sequence ID" value="AAL63779.1"/>
    <property type="molecule type" value="Genomic_DNA"/>
</dbReference>